<keyword evidence="2 5" id="KW-0812">Transmembrane</keyword>
<dbReference type="PROSITE" id="PS51257">
    <property type="entry name" value="PROKAR_LIPOPROTEIN"/>
    <property type="match status" value="1"/>
</dbReference>
<feature type="transmembrane region" description="Helical" evidence="5">
    <location>
        <begin position="27"/>
        <end position="51"/>
    </location>
</feature>
<evidence type="ECO:0000256" key="4">
    <source>
        <dbReference type="ARBA" id="ARBA00023136"/>
    </source>
</evidence>
<keyword evidence="4 5" id="KW-0472">Membrane</keyword>
<feature type="transmembrane region" description="Helical" evidence="5">
    <location>
        <begin position="127"/>
        <end position="155"/>
    </location>
</feature>
<feature type="transmembrane region" description="Helical" evidence="5">
    <location>
        <begin position="200"/>
        <end position="217"/>
    </location>
</feature>
<protein>
    <submittedName>
        <fullName evidence="6">Uncharacterized protein</fullName>
    </submittedName>
</protein>
<organism evidence="6 7">
    <name type="scientific">Nakaseomyces bracarensis</name>
    <dbReference type="NCBI Taxonomy" id="273131"/>
    <lineage>
        <taxon>Eukaryota</taxon>
        <taxon>Fungi</taxon>
        <taxon>Dikarya</taxon>
        <taxon>Ascomycota</taxon>
        <taxon>Saccharomycotina</taxon>
        <taxon>Saccharomycetes</taxon>
        <taxon>Saccharomycetales</taxon>
        <taxon>Saccharomycetaceae</taxon>
        <taxon>Nakaseomyces</taxon>
    </lineage>
</organism>
<feature type="transmembrane region" description="Helical" evidence="5">
    <location>
        <begin position="86"/>
        <end position="107"/>
    </location>
</feature>
<evidence type="ECO:0000256" key="2">
    <source>
        <dbReference type="ARBA" id="ARBA00022692"/>
    </source>
</evidence>
<dbReference type="InterPro" id="IPR051645">
    <property type="entry name" value="PER33/POM33_regulator"/>
</dbReference>
<evidence type="ECO:0000313" key="7">
    <source>
        <dbReference type="Proteomes" id="UP001623330"/>
    </source>
</evidence>
<reference evidence="6 7" key="1">
    <citation type="submission" date="2024-05" db="EMBL/GenBank/DDBJ databases">
        <title>Long read based assembly of the Candida bracarensis genome reveals expanded adhesin content.</title>
        <authorList>
            <person name="Marcet-Houben M."/>
            <person name="Ksiezopolska E."/>
            <person name="Gabaldon T."/>
        </authorList>
    </citation>
    <scope>NUCLEOTIDE SEQUENCE [LARGE SCALE GENOMIC DNA]</scope>
    <source>
        <strain evidence="6 7">CBM6</strain>
    </source>
</reference>
<evidence type="ECO:0000313" key="6">
    <source>
        <dbReference type="EMBL" id="KAL3235200.1"/>
    </source>
</evidence>
<gene>
    <name evidence="6" type="ORF">RNJ44_02988</name>
</gene>
<sequence>MGKIKVIRKKNHNAIDPLKKQKLLWSAGHGLTVGCGLLFSIMYMLQFLLFFKYRNWKWLFLRENVGYSFIKGQRWYHSIIRQSPLLLYKTSLIGVFISYSITMIQNWKGVDPTWNDLLASQNFQSMLIALLWFLTGGKSIYKLAPFMVLASLHFLNQKNEFNGVDNHDEFTRKYRPYLNIVAYAELFTIARLLIDTLVMRTGTSGFTFVFYLGIYWLKLNYSTYAQATLVQVIKLVDDKIPKQANPVWNAFKKYLSIKISECIERNKQIEKESAIITTQ</sequence>
<evidence type="ECO:0000256" key="3">
    <source>
        <dbReference type="ARBA" id="ARBA00022989"/>
    </source>
</evidence>
<feature type="transmembrane region" description="Helical" evidence="5">
    <location>
        <begin position="176"/>
        <end position="194"/>
    </location>
</feature>
<proteinExistence type="predicted"/>
<dbReference type="EMBL" id="JBEVYD010000002">
    <property type="protein sequence ID" value="KAL3235200.1"/>
    <property type="molecule type" value="Genomic_DNA"/>
</dbReference>
<dbReference type="PANTHER" id="PTHR12703:SF3">
    <property type="entry name" value="ABR032WP"/>
    <property type="match status" value="1"/>
</dbReference>
<accession>A0ABR4P0W2</accession>
<dbReference type="Proteomes" id="UP001623330">
    <property type="component" value="Unassembled WGS sequence"/>
</dbReference>
<evidence type="ECO:0000256" key="1">
    <source>
        <dbReference type="ARBA" id="ARBA00004141"/>
    </source>
</evidence>
<dbReference type="PANTHER" id="PTHR12703">
    <property type="entry name" value="TRANSMEMBRANE PROTEIN 33"/>
    <property type="match status" value="1"/>
</dbReference>
<keyword evidence="3 5" id="KW-1133">Transmembrane helix</keyword>
<name>A0ABR4P0W2_9SACH</name>
<evidence type="ECO:0000256" key="5">
    <source>
        <dbReference type="SAM" id="Phobius"/>
    </source>
</evidence>
<comment type="caution">
    <text evidence="6">The sequence shown here is derived from an EMBL/GenBank/DDBJ whole genome shotgun (WGS) entry which is preliminary data.</text>
</comment>
<keyword evidence="7" id="KW-1185">Reference proteome</keyword>
<comment type="subcellular location">
    <subcellularLocation>
        <location evidence="1">Membrane</location>
        <topology evidence="1">Multi-pass membrane protein</topology>
    </subcellularLocation>
</comment>